<evidence type="ECO:0000256" key="2">
    <source>
        <dbReference type="SAM" id="Phobius"/>
    </source>
</evidence>
<evidence type="ECO:0000313" key="4">
    <source>
        <dbReference type="Proteomes" id="UP000016960"/>
    </source>
</evidence>
<gene>
    <name evidence="3" type="ORF">KR51_00008540</name>
</gene>
<dbReference type="AlphaFoldDB" id="U5DPK4"/>
<keyword evidence="4" id="KW-1185">Reference proteome</keyword>
<dbReference type="OrthoDB" id="465742at2"/>
<keyword evidence="2" id="KW-1133">Transmembrane helix</keyword>
<dbReference type="eggNOG" id="ENOG5032YG8">
    <property type="taxonomic scope" value="Bacteria"/>
</dbReference>
<protein>
    <submittedName>
        <fullName evidence="3">Uncharacterized protein</fullName>
    </submittedName>
</protein>
<evidence type="ECO:0000313" key="3">
    <source>
        <dbReference type="EMBL" id="ERN42534.1"/>
    </source>
</evidence>
<dbReference type="EMBL" id="ASSJ01000017">
    <property type="protein sequence ID" value="ERN42534.1"/>
    <property type="molecule type" value="Genomic_DNA"/>
</dbReference>
<keyword evidence="2" id="KW-0812">Transmembrane</keyword>
<dbReference type="Proteomes" id="UP000016960">
    <property type="component" value="Unassembled WGS sequence"/>
</dbReference>
<keyword evidence="2" id="KW-0472">Membrane</keyword>
<dbReference type="RefSeq" id="WP_022604997.1">
    <property type="nucleotide sequence ID" value="NZ_ASSJ01000017.1"/>
</dbReference>
<comment type="caution">
    <text evidence="3">The sequence shown here is derived from an EMBL/GenBank/DDBJ whole genome shotgun (WGS) entry which is preliminary data.</text>
</comment>
<sequence length="97" mass="11055">MDRLASRLWRLAYRKDPLTGFILIVGAVDAVIGGVGERWGLFALGAMLAFGALGIRWMQLQRTRQIADLPLPRRFLPAARSPHPLPTLQRKRHRTHY</sequence>
<dbReference type="STRING" id="582515.KR51_00008540"/>
<dbReference type="PATRIC" id="fig|582515.4.peg.957"/>
<feature type="region of interest" description="Disordered" evidence="1">
    <location>
        <begin position="77"/>
        <end position="97"/>
    </location>
</feature>
<name>U5DPK4_9CHRO</name>
<feature type="transmembrane region" description="Helical" evidence="2">
    <location>
        <begin position="40"/>
        <end position="58"/>
    </location>
</feature>
<dbReference type="InParanoid" id="U5DPK4"/>
<proteinExistence type="predicted"/>
<accession>U5DPK4</accession>
<organism evidence="3 4">
    <name type="scientific">Rubidibacter lacunae KORDI 51-2</name>
    <dbReference type="NCBI Taxonomy" id="582515"/>
    <lineage>
        <taxon>Bacteria</taxon>
        <taxon>Bacillati</taxon>
        <taxon>Cyanobacteriota</taxon>
        <taxon>Cyanophyceae</taxon>
        <taxon>Oscillatoriophycideae</taxon>
        <taxon>Chroococcales</taxon>
        <taxon>Aphanothecaceae</taxon>
        <taxon>Rubidibacter</taxon>
    </lineage>
</organism>
<reference evidence="3 4" key="1">
    <citation type="submission" date="2013-05" db="EMBL/GenBank/DDBJ databases">
        <title>Draft genome sequence of Rubidibacter lacunae KORDI 51-2.</title>
        <authorList>
            <person name="Choi D.H."/>
            <person name="Noh J.H."/>
            <person name="Kwon K.-K."/>
            <person name="Lee J.-H."/>
            <person name="Ryu J.-Y."/>
        </authorList>
    </citation>
    <scope>NUCLEOTIDE SEQUENCE [LARGE SCALE GENOMIC DNA]</scope>
    <source>
        <strain evidence="3 4">KORDI 51-2</strain>
    </source>
</reference>
<evidence type="ECO:0000256" key="1">
    <source>
        <dbReference type="SAM" id="MobiDB-lite"/>
    </source>
</evidence>